<dbReference type="Proteomes" id="UP000198881">
    <property type="component" value="Unassembled WGS sequence"/>
</dbReference>
<evidence type="ECO:0000256" key="1">
    <source>
        <dbReference type="SAM" id="Phobius"/>
    </source>
</evidence>
<dbReference type="AlphaFoldDB" id="A0A1I7MG30"/>
<gene>
    <name evidence="2" type="ORF">SAMN04487966_10270</name>
</gene>
<evidence type="ECO:0000313" key="2">
    <source>
        <dbReference type="EMBL" id="SFV20891.1"/>
    </source>
</evidence>
<keyword evidence="1" id="KW-0812">Transmembrane</keyword>
<keyword evidence="1" id="KW-1133">Transmembrane helix</keyword>
<evidence type="ECO:0000313" key="3">
    <source>
        <dbReference type="Proteomes" id="UP000198881"/>
    </source>
</evidence>
<protein>
    <recommendedName>
        <fullName evidence="4">DUF3040 domain-containing protein</fullName>
    </recommendedName>
</protein>
<keyword evidence="1" id="KW-0472">Membrane</keyword>
<evidence type="ECO:0008006" key="4">
    <source>
        <dbReference type="Google" id="ProtNLM"/>
    </source>
</evidence>
<feature type="transmembrane region" description="Helical" evidence="1">
    <location>
        <begin position="33"/>
        <end position="53"/>
    </location>
</feature>
<dbReference type="EMBL" id="FPCG01000002">
    <property type="protein sequence ID" value="SFV20891.1"/>
    <property type="molecule type" value="Genomic_DNA"/>
</dbReference>
<reference evidence="2 3" key="1">
    <citation type="submission" date="2016-10" db="EMBL/GenBank/DDBJ databases">
        <authorList>
            <person name="de Groot N.N."/>
        </authorList>
    </citation>
    <scope>NUCLEOTIDE SEQUENCE [LARGE SCALE GENOMIC DNA]</scope>
    <source>
        <strain evidence="2 3">CGMCC 1.7054</strain>
    </source>
</reference>
<accession>A0A1I7MG30</accession>
<dbReference type="RefSeq" id="WP_091694210.1">
    <property type="nucleotide sequence ID" value="NZ_CAMIGK010000002.1"/>
</dbReference>
<name>A0A1I7MG30_9MICC</name>
<feature type="transmembrane region" description="Helical" evidence="1">
    <location>
        <begin position="65"/>
        <end position="84"/>
    </location>
</feature>
<sequence>MDRRDGIGQDELDQKIAAYIEARRRREAHQPRVSSRQLVVVVLVAAIVSSLLLSGSLTSSEGTGSGLTVILAVAGAVALGGWLLHRGASRHQR</sequence>
<dbReference type="STRING" id="574650.SAMN04487966_10270"/>
<keyword evidence="3" id="KW-1185">Reference proteome</keyword>
<proteinExistence type="predicted"/>
<organism evidence="2 3">
    <name type="scientific">Micrococcus terreus</name>
    <dbReference type="NCBI Taxonomy" id="574650"/>
    <lineage>
        <taxon>Bacteria</taxon>
        <taxon>Bacillati</taxon>
        <taxon>Actinomycetota</taxon>
        <taxon>Actinomycetes</taxon>
        <taxon>Micrococcales</taxon>
        <taxon>Micrococcaceae</taxon>
        <taxon>Micrococcus</taxon>
    </lineage>
</organism>